<sequence>MAEKQKRTFSARNASQGYIVLKTPLRRLIFFGGLIGIVLLSLLLALT</sequence>
<keyword evidence="1" id="KW-1133">Transmembrane helix</keyword>
<evidence type="ECO:0000256" key="1">
    <source>
        <dbReference type="SAM" id="Phobius"/>
    </source>
</evidence>
<gene>
    <name evidence="2" type="ORF">N5A92_15205</name>
</gene>
<feature type="transmembrane region" description="Helical" evidence="1">
    <location>
        <begin position="28"/>
        <end position="46"/>
    </location>
</feature>
<reference evidence="2 3" key="1">
    <citation type="submission" date="2022-09" db="EMBL/GenBank/DDBJ databases">
        <title>Chelativorans salina sp. nov., a novel slightly halophilic bacterium isolated from a saline lake sediment enrichment.</title>
        <authorList>
            <person name="Gao L."/>
            <person name="Fang B.-Z."/>
            <person name="Li W.-J."/>
        </authorList>
    </citation>
    <scope>NUCLEOTIDE SEQUENCE [LARGE SCALE GENOMIC DNA]</scope>
    <source>
        <strain evidence="2 3">EGI FJ00035</strain>
    </source>
</reference>
<keyword evidence="1" id="KW-0472">Membrane</keyword>
<accession>A0ABT2LPX9</accession>
<keyword evidence="3" id="KW-1185">Reference proteome</keyword>
<name>A0ABT2LPX9_9HYPH</name>
<evidence type="ECO:0000313" key="2">
    <source>
        <dbReference type="EMBL" id="MCT7376381.1"/>
    </source>
</evidence>
<dbReference type="EMBL" id="JAOCZP010000004">
    <property type="protein sequence ID" value="MCT7376381.1"/>
    <property type="molecule type" value="Genomic_DNA"/>
</dbReference>
<proteinExistence type="predicted"/>
<comment type="caution">
    <text evidence="2">The sequence shown here is derived from an EMBL/GenBank/DDBJ whole genome shotgun (WGS) entry which is preliminary data.</text>
</comment>
<organism evidence="2 3">
    <name type="scientific">Chelativorans salis</name>
    <dbReference type="NCBI Taxonomy" id="2978478"/>
    <lineage>
        <taxon>Bacteria</taxon>
        <taxon>Pseudomonadati</taxon>
        <taxon>Pseudomonadota</taxon>
        <taxon>Alphaproteobacteria</taxon>
        <taxon>Hyphomicrobiales</taxon>
        <taxon>Phyllobacteriaceae</taxon>
        <taxon>Chelativorans</taxon>
    </lineage>
</organism>
<keyword evidence="1" id="KW-0812">Transmembrane</keyword>
<evidence type="ECO:0000313" key="3">
    <source>
        <dbReference type="Proteomes" id="UP001320831"/>
    </source>
</evidence>
<dbReference type="Proteomes" id="UP001320831">
    <property type="component" value="Unassembled WGS sequence"/>
</dbReference>
<protein>
    <submittedName>
        <fullName evidence="2">Peptide ABC transporter permease</fullName>
    </submittedName>
</protein>
<dbReference type="RefSeq" id="WP_260904256.1">
    <property type="nucleotide sequence ID" value="NZ_JAOCZP010000004.1"/>
</dbReference>